<comment type="subcellular location">
    <subcellularLocation>
        <location evidence="1">Cell membrane</location>
        <topology evidence="1">Multi-pass membrane protein</topology>
    </subcellularLocation>
</comment>
<keyword evidence="5 8" id="KW-0812">Transmembrane</keyword>
<sequence length="370" mass="41745">MGEKYNTIKQMTIGLLFGILLVYVLVTTRELLYPIFMAVLFAYLLYPLEKRLEKWGLPRLLANFITVISAMAAFVCVIILLYNQLSVFLSDFPVLQENALKNLDRLQHTIDRKFNGQSPENERWLRKQVMDGLEFSGNFLKNLLLATTNTLVKFGLMPVYIFLALYYRNKFASFIYRLTPVQSHKETHNIIEEVSQVTKRYMAGVVIVILILCFINSTGLLLIGVEYAILLGILSAFMNFIPYFGTLIGGAIPLLYTFIVQGDPNKGLAVLGFFLAVQFLENNILTPNITGSKVNINPLVTILSIIVGGMIWGLPGMFVAVPYVGMFKIYCDHNPGLSAWSFLLGTEGTEKHALTLDKLKRFIGLNDKKE</sequence>
<evidence type="ECO:0000256" key="3">
    <source>
        <dbReference type="ARBA" id="ARBA00022448"/>
    </source>
</evidence>
<keyword evidence="3" id="KW-0813">Transport</keyword>
<evidence type="ECO:0000256" key="8">
    <source>
        <dbReference type="SAM" id="Phobius"/>
    </source>
</evidence>
<keyword evidence="6 8" id="KW-1133">Transmembrane helix</keyword>
<evidence type="ECO:0000313" key="9">
    <source>
        <dbReference type="EMBL" id="MBW7467301.1"/>
    </source>
</evidence>
<feature type="transmembrane region" description="Helical" evidence="8">
    <location>
        <begin position="60"/>
        <end position="82"/>
    </location>
</feature>
<accession>A0ABS7CTX1</accession>
<proteinExistence type="inferred from homology"/>
<evidence type="ECO:0000256" key="4">
    <source>
        <dbReference type="ARBA" id="ARBA00022475"/>
    </source>
</evidence>
<evidence type="ECO:0000256" key="6">
    <source>
        <dbReference type="ARBA" id="ARBA00022989"/>
    </source>
</evidence>
<evidence type="ECO:0000256" key="7">
    <source>
        <dbReference type="ARBA" id="ARBA00023136"/>
    </source>
</evidence>
<dbReference type="InterPro" id="IPR002549">
    <property type="entry name" value="AI-2E-like"/>
</dbReference>
<comment type="similarity">
    <text evidence="2">Belongs to the autoinducer-2 exporter (AI-2E) (TC 2.A.86) family.</text>
</comment>
<dbReference type="PANTHER" id="PTHR21716:SF53">
    <property type="entry name" value="PERMEASE PERM-RELATED"/>
    <property type="match status" value="1"/>
</dbReference>
<dbReference type="RefSeq" id="WP_219877184.1">
    <property type="nucleotide sequence ID" value="NZ_JAHYXK010000006.1"/>
</dbReference>
<evidence type="ECO:0000256" key="5">
    <source>
        <dbReference type="ARBA" id="ARBA00022692"/>
    </source>
</evidence>
<feature type="transmembrane region" description="Helical" evidence="8">
    <location>
        <begin position="7"/>
        <end position="25"/>
    </location>
</feature>
<name>A0ABS7CTX1_9BACT</name>
<feature type="transmembrane region" description="Helical" evidence="8">
    <location>
        <begin position="298"/>
        <end position="321"/>
    </location>
</feature>
<feature type="transmembrane region" description="Helical" evidence="8">
    <location>
        <begin position="268"/>
        <end position="286"/>
    </location>
</feature>
<gene>
    <name evidence="9" type="ORF">K0O23_09485</name>
</gene>
<keyword evidence="10" id="KW-1185">Reference proteome</keyword>
<dbReference type="PANTHER" id="PTHR21716">
    <property type="entry name" value="TRANSMEMBRANE PROTEIN"/>
    <property type="match status" value="1"/>
</dbReference>
<dbReference type="Proteomes" id="UP000813018">
    <property type="component" value="Unassembled WGS sequence"/>
</dbReference>
<feature type="transmembrane region" description="Helical" evidence="8">
    <location>
        <begin position="201"/>
        <end position="223"/>
    </location>
</feature>
<evidence type="ECO:0000313" key="10">
    <source>
        <dbReference type="Proteomes" id="UP000813018"/>
    </source>
</evidence>
<evidence type="ECO:0000256" key="1">
    <source>
        <dbReference type="ARBA" id="ARBA00004651"/>
    </source>
</evidence>
<comment type="caution">
    <text evidence="9">The sequence shown here is derived from an EMBL/GenBank/DDBJ whole genome shotgun (WGS) entry which is preliminary data.</text>
</comment>
<reference evidence="9 10" key="1">
    <citation type="journal article" date="2016" name="Int. J. Syst. Evol. Microbiol.">
        <title>Pontibacter aydingkolensis sp. nov., isolated from soil of a salt lake.</title>
        <authorList>
            <person name="Osman G."/>
            <person name="Zhang T."/>
            <person name="Lou K."/>
            <person name="Gao Y."/>
            <person name="Chang W."/>
            <person name="Lin Q."/>
            <person name="Yang H.M."/>
            <person name="Huo X.D."/>
            <person name="Wang N."/>
        </authorList>
    </citation>
    <scope>NUCLEOTIDE SEQUENCE [LARGE SCALE GENOMIC DNA]</scope>
    <source>
        <strain evidence="9 10">KACC 19255</strain>
    </source>
</reference>
<dbReference type="Pfam" id="PF01594">
    <property type="entry name" value="AI-2E_transport"/>
    <property type="match status" value="1"/>
</dbReference>
<dbReference type="EMBL" id="JAHYXK010000006">
    <property type="protein sequence ID" value="MBW7467301.1"/>
    <property type="molecule type" value="Genomic_DNA"/>
</dbReference>
<feature type="transmembrane region" description="Helical" evidence="8">
    <location>
        <begin position="143"/>
        <end position="167"/>
    </location>
</feature>
<protein>
    <submittedName>
        <fullName evidence="9">AI-2E family transporter</fullName>
    </submittedName>
</protein>
<feature type="transmembrane region" description="Helical" evidence="8">
    <location>
        <begin position="229"/>
        <end position="256"/>
    </location>
</feature>
<keyword evidence="7 8" id="KW-0472">Membrane</keyword>
<evidence type="ECO:0000256" key="2">
    <source>
        <dbReference type="ARBA" id="ARBA00009773"/>
    </source>
</evidence>
<organism evidence="9 10">
    <name type="scientific">Pontibacter aydingkolensis</name>
    <dbReference type="NCBI Taxonomy" id="1911536"/>
    <lineage>
        <taxon>Bacteria</taxon>
        <taxon>Pseudomonadati</taxon>
        <taxon>Bacteroidota</taxon>
        <taxon>Cytophagia</taxon>
        <taxon>Cytophagales</taxon>
        <taxon>Hymenobacteraceae</taxon>
        <taxon>Pontibacter</taxon>
    </lineage>
</organism>
<keyword evidence="4" id="KW-1003">Cell membrane</keyword>
<feature type="transmembrane region" description="Helical" evidence="8">
    <location>
        <begin position="31"/>
        <end position="48"/>
    </location>
</feature>